<dbReference type="InterPro" id="IPR036188">
    <property type="entry name" value="FAD/NAD-bd_sf"/>
</dbReference>
<evidence type="ECO:0000256" key="5">
    <source>
        <dbReference type="ARBA" id="ARBA00036066"/>
    </source>
</evidence>
<reference evidence="11" key="1">
    <citation type="submission" date="2009-08" db="EMBL/GenBank/DDBJ databases">
        <title>Annotation of Salpingoeca rosetta.</title>
        <authorList>
            <consortium name="The Broad Institute Genome Sequencing Platform"/>
            <person name="Russ C."/>
            <person name="Cuomo C."/>
            <person name="Burger G."/>
            <person name="Gray M.W."/>
            <person name="Holland P.W.H."/>
            <person name="King N."/>
            <person name="Lang F.B.F."/>
            <person name="Roger A.J."/>
            <person name="Ruiz-Trillo I."/>
            <person name="Young S.K."/>
            <person name="Zeng Q."/>
            <person name="Gargeya S."/>
            <person name="Alvarado L."/>
            <person name="Berlin A."/>
            <person name="Chapman S.B."/>
            <person name="Chen Z."/>
            <person name="Freedman E."/>
            <person name="Gellesch M."/>
            <person name="Goldberg J."/>
            <person name="Griggs A."/>
            <person name="Gujja S."/>
            <person name="Heilman E."/>
            <person name="Heiman D."/>
            <person name="Howarth C."/>
            <person name="Mehta T."/>
            <person name="Neiman D."/>
            <person name="Pearson M."/>
            <person name="Roberts A."/>
            <person name="Saif S."/>
            <person name="Shea T."/>
            <person name="Shenoy N."/>
            <person name="Sisk P."/>
            <person name="Stolte C."/>
            <person name="Sykes S."/>
            <person name="White J."/>
            <person name="Yandava C."/>
            <person name="Haas B."/>
            <person name="Nusbaum C."/>
            <person name="Birren B."/>
        </authorList>
    </citation>
    <scope>NUCLEOTIDE SEQUENCE [LARGE SCALE GENOMIC DNA]</scope>
    <source>
        <strain evidence="11">ATCC 50818</strain>
    </source>
</reference>
<evidence type="ECO:0000256" key="9">
    <source>
        <dbReference type="SAM" id="SignalP"/>
    </source>
</evidence>
<gene>
    <name evidence="11" type="ORF">PTSG_00278</name>
</gene>
<dbReference type="EMBL" id="GL832955">
    <property type="protein sequence ID" value="EGD72258.1"/>
    <property type="molecule type" value="Genomic_DNA"/>
</dbReference>
<dbReference type="PANTHER" id="PTHR43104:SF2">
    <property type="entry name" value="L-2-HYDROXYGLUTARATE DEHYDROGENASE, MITOCHONDRIAL"/>
    <property type="match status" value="1"/>
</dbReference>
<dbReference type="KEGG" id="sre:PTSG_00278"/>
<dbReference type="InterPro" id="IPR006076">
    <property type="entry name" value="FAD-dep_OxRdtase"/>
</dbReference>
<comment type="cofactor">
    <cofactor evidence="1">
        <name>FAD</name>
        <dbReference type="ChEBI" id="CHEBI:57692"/>
    </cofactor>
</comment>
<evidence type="ECO:0000313" key="11">
    <source>
        <dbReference type="EMBL" id="EGD72258.1"/>
    </source>
</evidence>
<feature type="chain" id="PRO_5003290046" description="L-2-hydroxyglutarate dehydrogenase, mitochondrial" evidence="9">
    <location>
        <begin position="20"/>
        <end position="473"/>
    </location>
</feature>
<keyword evidence="2" id="KW-0285">Flavoprotein</keyword>
<dbReference type="SUPFAM" id="SSF51905">
    <property type="entry name" value="FAD/NAD(P)-binding domain"/>
    <property type="match status" value="1"/>
</dbReference>
<comment type="similarity">
    <text evidence="6">Belongs to the L2HGDH family.</text>
</comment>
<evidence type="ECO:0000256" key="4">
    <source>
        <dbReference type="ARBA" id="ARBA00023002"/>
    </source>
</evidence>
<dbReference type="AlphaFoldDB" id="F2TW12"/>
<dbReference type="EC" id="1.1.99.2" evidence="7"/>
<dbReference type="GO" id="GO:0047545">
    <property type="term" value="F:(S)-2-hydroxyglutarate dehydrogenase activity"/>
    <property type="evidence" value="ECO:0007669"/>
    <property type="project" value="UniProtKB-EC"/>
</dbReference>
<dbReference type="Pfam" id="PF01266">
    <property type="entry name" value="DAO"/>
    <property type="match status" value="1"/>
</dbReference>
<keyword evidence="4" id="KW-0560">Oxidoreductase</keyword>
<evidence type="ECO:0000256" key="2">
    <source>
        <dbReference type="ARBA" id="ARBA00022630"/>
    </source>
</evidence>
<dbReference type="NCBIfam" id="NF008726">
    <property type="entry name" value="PRK11728.1"/>
    <property type="match status" value="1"/>
</dbReference>
<protein>
    <recommendedName>
        <fullName evidence="8">L-2-hydroxyglutarate dehydrogenase, mitochondrial</fullName>
        <ecNumber evidence="7">1.1.99.2</ecNumber>
    </recommendedName>
</protein>
<keyword evidence="3" id="KW-0274">FAD</keyword>
<comment type="catalytic activity">
    <reaction evidence="5">
        <text>(S)-2-hydroxyglutarate + A = 2-oxoglutarate + AH2</text>
        <dbReference type="Rhea" id="RHEA:21252"/>
        <dbReference type="ChEBI" id="CHEBI:13193"/>
        <dbReference type="ChEBI" id="CHEBI:16782"/>
        <dbReference type="ChEBI" id="CHEBI:16810"/>
        <dbReference type="ChEBI" id="CHEBI:17499"/>
        <dbReference type="EC" id="1.1.99.2"/>
    </reaction>
</comment>
<evidence type="ECO:0000256" key="1">
    <source>
        <dbReference type="ARBA" id="ARBA00001974"/>
    </source>
</evidence>
<dbReference type="OrthoDB" id="498204at2759"/>
<sequence length="473" mass="50802">MATLRRLAVALATAGTAVGGVLVTRAQGGLGNKELGQGGRDSGHLDPVEYGKTFDVGVIGGGIVGLATARELQLRHPHLRIVVFEKGSQVAEQQTGHNSGVVHSGVYYKPGSLRALLCTKGNALMYNYCEEHGIPTKRCGKLIVAVEEEEVPRLEGIFENGKQNKVPGLQWIEQGDIRHFEPHCKGVAAVYCPSTGIVDYAQVARTMAQEFEGLGGTILTSCKVVDLTGPAGEAADFGNGVRVHTQDHGNGFICAHIVSCVGAYSDKIAVMTGCAETPKMIGVRGEYLVLKPEKRHLVKGNIYPVPDPRVPFLGVHFTPRIDGSLWLGPNAVPAFAREGYSYSTINWGELWDAVSYIGYLRLALANADFGLRELYRSIRTAAQVKQLQRYIPELTLDDVEPGPAGVRAIALDEDGNLVKDFVFDSGTATAKGRVIHVRNAPSPAATSSLAIAEMVANRAQEEFKLPGSIQMPH</sequence>
<dbReference type="FunCoup" id="F2TW12">
    <property type="interactions" value="793"/>
</dbReference>
<evidence type="ECO:0000256" key="3">
    <source>
        <dbReference type="ARBA" id="ARBA00022827"/>
    </source>
</evidence>
<evidence type="ECO:0000256" key="7">
    <source>
        <dbReference type="ARBA" id="ARBA00038878"/>
    </source>
</evidence>
<dbReference type="eggNOG" id="KOG2665">
    <property type="taxonomic scope" value="Eukaryota"/>
</dbReference>
<dbReference type="OMA" id="GVHFTRM"/>
<dbReference type="RefSeq" id="XP_004998829.1">
    <property type="nucleotide sequence ID" value="XM_004998772.1"/>
</dbReference>
<organism evidence="12">
    <name type="scientific">Salpingoeca rosetta (strain ATCC 50818 / BSB-021)</name>
    <dbReference type="NCBI Taxonomy" id="946362"/>
    <lineage>
        <taxon>Eukaryota</taxon>
        <taxon>Choanoflagellata</taxon>
        <taxon>Craspedida</taxon>
        <taxon>Salpingoecidae</taxon>
        <taxon>Salpingoeca</taxon>
    </lineage>
</organism>
<dbReference type="GeneID" id="16067736"/>
<dbReference type="Gene3D" id="3.50.50.60">
    <property type="entry name" value="FAD/NAD(P)-binding domain"/>
    <property type="match status" value="1"/>
</dbReference>
<accession>F2TW12</accession>
<evidence type="ECO:0000259" key="10">
    <source>
        <dbReference type="Pfam" id="PF01266"/>
    </source>
</evidence>
<proteinExistence type="inferred from homology"/>
<keyword evidence="12" id="KW-1185">Reference proteome</keyword>
<evidence type="ECO:0000256" key="8">
    <source>
        <dbReference type="ARBA" id="ARBA00041137"/>
    </source>
</evidence>
<dbReference type="PANTHER" id="PTHR43104">
    <property type="entry name" value="L-2-HYDROXYGLUTARATE DEHYDROGENASE, MITOCHONDRIAL"/>
    <property type="match status" value="1"/>
</dbReference>
<evidence type="ECO:0000256" key="6">
    <source>
        <dbReference type="ARBA" id="ARBA00037941"/>
    </source>
</evidence>
<dbReference type="STRING" id="946362.F2TW12"/>
<name>F2TW12_SALR5</name>
<keyword evidence="9" id="KW-0732">Signal</keyword>
<dbReference type="Gene3D" id="3.30.9.10">
    <property type="entry name" value="D-Amino Acid Oxidase, subunit A, domain 2"/>
    <property type="match status" value="1"/>
</dbReference>
<dbReference type="InParanoid" id="F2TW12"/>
<feature type="signal peptide" evidence="9">
    <location>
        <begin position="1"/>
        <end position="19"/>
    </location>
</feature>
<dbReference type="Proteomes" id="UP000007799">
    <property type="component" value="Unassembled WGS sequence"/>
</dbReference>
<feature type="domain" description="FAD dependent oxidoreductase" evidence="10">
    <location>
        <begin position="55"/>
        <end position="458"/>
    </location>
</feature>
<evidence type="ECO:0000313" key="12">
    <source>
        <dbReference type="Proteomes" id="UP000007799"/>
    </source>
</evidence>